<evidence type="ECO:0000256" key="7">
    <source>
        <dbReference type="PIRSR" id="PIRSR029256-1"/>
    </source>
</evidence>
<dbReference type="EC" id="2.1.1.207" evidence="6"/>
<dbReference type="OrthoDB" id="9789043at2"/>
<dbReference type="PANTHER" id="PTHR42971">
    <property type="entry name" value="TRNA (CYTIDINE(34)-2'-O)-METHYLTRANSFERASE"/>
    <property type="match status" value="1"/>
</dbReference>
<comment type="function">
    <text evidence="6">Could methylate the ribose at the nucleotide 34 wobble position in tRNA.</text>
</comment>
<feature type="domain" description="tRNA/rRNA methyltransferase SpoU type" evidence="8">
    <location>
        <begin position="9"/>
        <end position="148"/>
    </location>
</feature>
<dbReference type="EMBL" id="VLLC01000007">
    <property type="protein sequence ID" value="TWI73940.1"/>
    <property type="molecule type" value="Genomic_DNA"/>
</dbReference>
<comment type="caution">
    <text evidence="9">The sequence shown here is derived from an EMBL/GenBank/DDBJ whole genome shotgun (WGS) entry which is preliminary data.</text>
</comment>
<dbReference type="GO" id="GO:0141102">
    <property type="term" value="F:tRNA (5-carboxymethylaminomethyluridine(34)-2'-O)-methyltransferase activity"/>
    <property type="evidence" value="ECO:0007669"/>
    <property type="project" value="RHEA"/>
</dbReference>
<feature type="binding site" evidence="6 7">
    <location>
        <position position="137"/>
    </location>
    <ligand>
        <name>S-adenosyl-L-methionine</name>
        <dbReference type="ChEBI" id="CHEBI:59789"/>
    </ligand>
</feature>
<gene>
    <name evidence="9" type="ORF">LZ24_01170</name>
</gene>
<evidence type="ECO:0000313" key="9">
    <source>
        <dbReference type="EMBL" id="TWI73940.1"/>
    </source>
</evidence>
<dbReference type="InterPro" id="IPR016914">
    <property type="entry name" value="TrmL"/>
</dbReference>
<dbReference type="GO" id="GO:0003723">
    <property type="term" value="F:RNA binding"/>
    <property type="evidence" value="ECO:0007669"/>
    <property type="project" value="InterPro"/>
</dbReference>
<dbReference type="InterPro" id="IPR029028">
    <property type="entry name" value="Alpha/beta_knot_MTases"/>
</dbReference>
<evidence type="ECO:0000256" key="1">
    <source>
        <dbReference type="ARBA" id="ARBA00022490"/>
    </source>
</evidence>
<evidence type="ECO:0000256" key="5">
    <source>
        <dbReference type="ARBA" id="ARBA00022694"/>
    </source>
</evidence>
<comment type="catalytic activity">
    <reaction evidence="6">
        <text>5-carboxymethylaminomethyluridine(34) in tRNA(Leu) + S-adenosyl-L-methionine = 5-carboxymethylaminomethyl-2'-O-methyluridine(34) in tRNA(Leu) + S-adenosyl-L-homocysteine + H(+)</text>
        <dbReference type="Rhea" id="RHEA:43088"/>
        <dbReference type="Rhea" id="RHEA-COMP:10333"/>
        <dbReference type="Rhea" id="RHEA-COMP:10334"/>
        <dbReference type="ChEBI" id="CHEBI:15378"/>
        <dbReference type="ChEBI" id="CHEBI:57856"/>
        <dbReference type="ChEBI" id="CHEBI:59789"/>
        <dbReference type="ChEBI" id="CHEBI:74508"/>
        <dbReference type="ChEBI" id="CHEBI:74511"/>
        <dbReference type="EC" id="2.1.1.207"/>
    </reaction>
</comment>
<comment type="subcellular location">
    <subcellularLocation>
        <location evidence="6">Cytoplasm</location>
    </subcellularLocation>
</comment>
<dbReference type="SUPFAM" id="SSF75217">
    <property type="entry name" value="alpha/beta knot"/>
    <property type="match status" value="1"/>
</dbReference>
<feature type="binding site" evidence="6 7">
    <location>
        <position position="129"/>
    </location>
    <ligand>
        <name>S-adenosyl-L-methionine</name>
        <dbReference type="ChEBI" id="CHEBI:59789"/>
    </ligand>
</feature>
<evidence type="ECO:0000256" key="6">
    <source>
        <dbReference type="HAMAP-Rule" id="MF_01885"/>
    </source>
</evidence>
<evidence type="ECO:0000256" key="2">
    <source>
        <dbReference type="ARBA" id="ARBA00022603"/>
    </source>
</evidence>
<name>A0A562S0C6_9BACT</name>
<dbReference type="Gene3D" id="3.40.1280.10">
    <property type="match status" value="1"/>
</dbReference>
<sequence length="161" mass="17966">MKRVSAERHIVLVHPEIPWNTGCVGRSCLGVGATLHLVEPLGFSLSAKEVKRAGLDYWPRVSLKVWPDFASFMDYMKPVQEELLFFSKTASRTFREITPLDRMILVFGSESKGLPPDILASFTGQHVHIPIHDSIRSLNLSTAVGIGLFESLRGRDPGHGW</sequence>
<dbReference type="InterPro" id="IPR029026">
    <property type="entry name" value="tRNA_m1G_MTases_N"/>
</dbReference>
<organism evidence="9 10">
    <name type="scientific">Desulfobotulus alkaliphilus</name>
    <dbReference type="NCBI Taxonomy" id="622671"/>
    <lineage>
        <taxon>Bacteria</taxon>
        <taxon>Pseudomonadati</taxon>
        <taxon>Thermodesulfobacteriota</taxon>
        <taxon>Desulfobacteria</taxon>
        <taxon>Desulfobacterales</taxon>
        <taxon>Desulfobacteraceae</taxon>
        <taxon>Desulfobotulus</taxon>
    </lineage>
</organism>
<accession>A0A562S0C6</accession>
<dbReference type="CDD" id="cd18094">
    <property type="entry name" value="SpoU-like_TrmL"/>
    <property type="match status" value="1"/>
</dbReference>
<keyword evidence="4 6" id="KW-0949">S-adenosyl-L-methionine</keyword>
<proteinExistence type="inferred from homology"/>
<comment type="catalytic activity">
    <reaction evidence="6">
        <text>cytidine(34) in tRNA + S-adenosyl-L-methionine = 2'-O-methylcytidine(34) in tRNA + S-adenosyl-L-homocysteine + H(+)</text>
        <dbReference type="Rhea" id="RHEA:43084"/>
        <dbReference type="Rhea" id="RHEA-COMP:10331"/>
        <dbReference type="Rhea" id="RHEA-COMP:10332"/>
        <dbReference type="ChEBI" id="CHEBI:15378"/>
        <dbReference type="ChEBI" id="CHEBI:57856"/>
        <dbReference type="ChEBI" id="CHEBI:59789"/>
        <dbReference type="ChEBI" id="CHEBI:74495"/>
        <dbReference type="ChEBI" id="CHEBI:82748"/>
        <dbReference type="EC" id="2.1.1.207"/>
    </reaction>
</comment>
<keyword evidence="10" id="KW-1185">Reference proteome</keyword>
<comment type="caution">
    <text evidence="6">Lacks conserved residue(s) required for the propagation of feature annotation.</text>
</comment>
<reference evidence="9 10" key="1">
    <citation type="submission" date="2019-07" db="EMBL/GenBank/DDBJ databases">
        <title>Genome sequencing of 100 strains of the haloalkaliphilic chemolithoautotrophic sulfur-oxidizing bacterium Thioalkalivibrio.</title>
        <authorList>
            <person name="Muyzer G."/>
        </authorList>
    </citation>
    <scope>NUCLEOTIDE SEQUENCE [LARGE SCALE GENOMIC DNA]</scope>
    <source>
        <strain evidence="9 10">ASO4-4</strain>
    </source>
</reference>
<dbReference type="GO" id="GO:0002130">
    <property type="term" value="P:wobble position ribose methylation"/>
    <property type="evidence" value="ECO:0007669"/>
    <property type="project" value="TreeGrafter"/>
</dbReference>
<feature type="binding site" evidence="6 7">
    <location>
        <position position="108"/>
    </location>
    <ligand>
        <name>S-adenosyl-L-methionine</name>
        <dbReference type="ChEBI" id="CHEBI:59789"/>
    </ligand>
</feature>
<dbReference type="PIRSF" id="PIRSF029256">
    <property type="entry name" value="SpoU_TrmH_prd"/>
    <property type="match status" value="1"/>
</dbReference>
<dbReference type="HAMAP" id="MF_01885">
    <property type="entry name" value="tRNA_methyltr_TrmL"/>
    <property type="match status" value="1"/>
</dbReference>
<evidence type="ECO:0000256" key="3">
    <source>
        <dbReference type="ARBA" id="ARBA00022679"/>
    </source>
</evidence>
<dbReference type="PANTHER" id="PTHR42971:SF1">
    <property type="entry name" value="TRNA (CYTIDINE(34)-2'-O)-METHYLTRANSFERASE"/>
    <property type="match status" value="1"/>
</dbReference>
<evidence type="ECO:0000256" key="4">
    <source>
        <dbReference type="ARBA" id="ARBA00022691"/>
    </source>
</evidence>
<dbReference type="InterPro" id="IPR001537">
    <property type="entry name" value="SpoU_MeTrfase"/>
</dbReference>
<comment type="similarity">
    <text evidence="6">Belongs to the class IV-like SAM-binding methyltransferase superfamily. RNA methyltransferase TrmH family. TrmL subfamily.</text>
</comment>
<dbReference type="GO" id="GO:0005737">
    <property type="term" value="C:cytoplasm"/>
    <property type="evidence" value="ECO:0007669"/>
    <property type="project" value="UniProtKB-SubCell"/>
</dbReference>
<dbReference type="Proteomes" id="UP000318307">
    <property type="component" value="Unassembled WGS sequence"/>
</dbReference>
<protein>
    <recommendedName>
        <fullName evidence="6">Putative tRNA (cytidine(34)-2'-O)-methyltransferase</fullName>
        <ecNumber evidence="6">2.1.1.207</ecNumber>
    </recommendedName>
    <alternativeName>
        <fullName evidence="6">tRNA (cytidine/uridine-2'-O-)-methyltransferase</fullName>
    </alternativeName>
</protein>
<evidence type="ECO:0000259" key="8">
    <source>
        <dbReference type="Pfam" id="PF00588"/>
    </source>
</evidence>
<dbReference type="AlphaFoldDB" id="A0A562S0C6"/>
<keyword evidence="1 6" id="KW-0963">Cytoplasm</keyword>
<keyword evidence="3 6" id="KW-0808">Transferase</keyword>
<keyword evidence="2 6" id="KW-0489">Methyltransferase</keyword>
<evidence type="ECO:0000313" key="10">
    <source>
        <dbReference type="Proteomes" id="UP000318307"/>
    </source>
</evidence>
<dbReference type="GO" id="GO:0141098">
    <property type="term" value="F:tRNA (cytidine(34)-2'-O)-methyltransferase activity"/>
    <property type="evidence" value="ECO:0007669"/>
    <property type="project" value="RHEA"/>
</dbReference>
<keyword evidence="5 6" id="KW-0819">tRNA processing</keyword>
<dbReference type="Pfam" id="PF00588">
    <property type="entry name" value="SpoU_methylase"/>
    <property type="match status" value="1"/>
</dbReference>